<gene>
    <name evidence="4" type="ORF">CO657_00930</name>
</gene>
<dbReference type="Gene3D" id="3.30.565.10">
    <property type="entry name" value="Histidine kinase-like ATPase, C-terminal domain"/>
    <property type="match status" value="1"/>
</dbReference>
<dbReference type="GO" id="GO:0005524">
    <property type="term" value="F:ATP binding"/>
    <property type="evidence" value="ECO:0007669"/>
    <property type="project" value="UniProtKB-KW"/>
</dbReference>
<keyword evidence="3" id="KW-0812">Transmembrane</keyword>
<reference evidence="4 5" key="1">
    <citation type="submission" date="2019-01" db="EMBL/GenBank/DDBJ databases">
        <title>Genomic insights into the origins and evolution of symbiotic genes in the Phaseolus vulgaris microsymbionts.</title>
        <authorList>
            <person name="Tong W."/>
        </authorList>
    </citation>
    <scope>NUCLEOTIDE SEQUENCE [LARGE SCALE GENOMIC DNA]</scope>
    <source>
        <strain evidence="4 5">FH23</strain>
    </source>
</reference>
<organism evidence="4 5">
    <name type="scientific">Rhizobium acidisoli</name>
    <dbReference type="NCBI Taxonomy" id="1538158"/>
    <lineage>
        <taxon>Bacteria</taxon>
        <taxon>Pseudomonadati</taxon>
        <taxon>Pseudomonadota</taxon>
        <taxon>Alphaproteobacteria</taxon>
        <taxon>Hyphomicrobiales</taxon>
        <taxon>Rhizobiaceae</taxon>
        <taxon>Rhizobium/Agrobacterium group</taxon>
        <taxon>Rhizobium</taxon>
    </lineage>
</organism>
<dbReference type="RefSeq" id="WP_054181953.1">
    <property type="nucleotide sequence ID" value="NZ_CP034998.1"/>
</dbReference>
<dbReference type="SUPFAM" id="SSF55874">
    <property type="entry name" value="ATPase domain of HSP90 chaperone/DNA topoisomerase II/histidine kinase"/>
    <property type="match status" value="1"/>
</dbReference>
<dbReference type="AlphaFoldDB" id="A0AAE5TU17"/>
<evidence type="ECO:0000256" key="1">
    <source>
        <dbReference type="SAM" id="Coils"/>
    </source>
</evidence>
<evidence type="ECO:0000256" key="3">
    <source>
        <dbReference type="SAM" id="Phobius"/>
    </source>
</evidence>
<keyword evidence="3" id="KW-0472">Membrane</keyword>
<feature type="region of interest" description="Disordered" evidence="2">
    <location>
        <begin position="313"/>
        <end position="336"/>
    </location>
</feature>
<evidence type="ECO:0000313" key="4">
    <source>
        <dbReference type="EMBL" id="QAS76751.1"/>
    </source>
</evidence>
<feature type="compositionally biased region" description="Polar residues" evidence="2">
    <location>
        <begin position="318"/>
        <end position="336"/>
    </location>
</feature>
<keyword evidence="3" id="KW-1133">Transmembrane helix</keyword>
<feature type="coiled-coil region" evidence="1">
    <location>
        <begin position="285"/>
        <end position="312"/>
    </location>
</feature>
<dbReference type="EMBL" id="CP034998">
    <property type="protein sequence ID" value="QAS76751.1"/>
    <property type="molecule type" value="Genomic_DNA"/>
</dbReference>
<feature type="transmembrane region" description="Helical" evidence="3">
    <location>
        <begin position="239"/>
        <end position="258"/>
    </location>
</feature>
<evidence type="ECO:0000256" key="2">
    <source>
        <dbReference type="SAM" id="MobiDB-lite"/>
    </source>
</evidence>
<keyword evidence="1" id="KW-0175">Coiled coil</keyword>
<proteinExistence type="predicted"/>
<dbReference type="Proteomes" id="UP000220927">
    <property type="component" value="Chromosome"/>
</dbReference>
<keyword evidence="4" id="KW-0067">ATP-binding</keyword>
<name>A0AAE5TU17_9HYPH</name>
<keyword evidence="4" id="KW-0547">Nucleotide-binding</keyword>
<evidence type="ECO:0000313" key="5">
    <source>
        <dbReference type="Proteomes" id="UP000220927"/>
    </source>
</evidence>
<accession>A0AAE5TU17</accession>
<dbReference type="InterPro" id="IPR036890">
    <property type="entry name" value="HATPase_C_sf"/>
</dbReference>
<sequence length="336" mass="36943">MKIYAPESGDPQQIAKFSYDLKRYETSDELVVDFGGVRFVTPAWCVLVGGLLIQFRKSFPGVRGKAINFKHLGYAAHVGFFEYFGVTFGQKPDAAPGSETYAPISVRKTEDVRRLAMARSVQVGDVLHDEAEQLATLLTRADTGDLQDTLAYSIREILRNVVEHSQAHEYVFAAQYWPGTGVVELVVADHGIGLARSLQENPNLFISDDEVALRNSILPGVSSKAWKKSKRHDEWANSGYGLFMTANLSAVGGAFFLISGAKMLTKTNDDEMISPFAWNGTAVIMRIDANQIEALSAQLSRLRDQGSAFERQLKKTTIGPSKASTNAKPSSWGKTK</sequence>
<keyword evidence="5" id="KW-1185">Reference proteome</keyword>
<protein>
    <submittedName>
        <fullName evidence="4">ATP-binding protein</fullName>
    </submittedName>
</protein>
<dbReference type="KEGG" id="rad:CO657_00930"/>